<sequence length="314" mass="33805">MKIVILDDYQNVALSFADWDSLGAEIEVITSPIGDSGELVRRLAGAEVVVAMRERTRFPEELLVRLPDLKLLVSTGRRNAAIDLKAADRLGILVCGTGYFPHPTAEHTWALILAAVRHLDVELPAMRTGGWQSTVGGGLHGRTLGLLGLGQLGARVAKVGQAFGMETIAWSQNLTAERAAEHSVTAVSKEDLFARSDVLSVHLVLSRRTRGLVGAAELALMKPDALLVNTSRGPIVDEAALLAALRDKTIGGAALDVFDVEPLPADHPLRSLPNAVLTPHLGYVTREVYEVFYRDAVEDIAAYQAGEPVRVMTI</sequence>
<gene>
    <name evidence="7" type="ORF">FNH05_31690</name>
</gene>
<reference evidence="7 8" key="2">
    <citation type="submission" date="2019-08" db="EMBL/GenBank/DDBJ databases">
        <title>Amycolatopsis acidicola sp. nov., isolated from peat swamp forest soil.</title>
        <authorList>
            <person name="Srisuk N."/>
        </authorList>
    </citation>
    <scope>NUCLEOTIDE SEQUENCE [LARGE SCALE GENOMIC DNA]</scope>
    <source>
        <strain evidence="7 8">TBRC 6029</strain>
    </source>
</reference>
<dbReference type="Proteomes" id="UP000320011">
    <property type="component" value="Unassembled WGS sequence"/>
</dbReference>
<comment type="caution">
    <text evidence="7">The sequence shown here is derived from an EMBL/GenBank/DDBJ whole genome shotgun (WGS) entry which is preliminary data.</text>
</comment>
<dbReference type="InterPro" id="IPR036291">
    <property type="entry name" value="NAD(P)-bd_dom_sf"/>
</dbReference>
<dbReference type="PANTHER" id="PTHR42789:SF1">
    <property type="entry name" value="D-ISOMER SPECIFIC 2-HYDROXYACID DEHYDROGENASE FAMILY PROTEIN (AFU_ORTHOLOGUE AFUA_6G10090)"/>
    <property type="match status" value="1"/>
</dbReference>
<dbReference type="CDD" id="cd12169">
    <property type="entry name" value="PGDH_like_1"/>
    <property type="match status" value="1"/>
</dbReference>
<evidence type="ECO:0000256" key="1">
    <source>
        <dbReference type="ARBA" id="ARBA00005854"/>
    </source>
</evidence>
<evidence type="ECO:0000256" key="4">
    <source>
        <dbReference type="RuleBase" id="RU003719"/>
    </source>
</evidence>
<dbReference type="InterPro" id="IPR029753">
    <property type="entry name" value="D-isomer_DH_CS"/>
</dbReference>
<dbReference type="GO" id="GO:0051287">
    <property type="term" value="F:NAD binding"/>
    <property type="evidence" value="ECO:0007669"/>
    <property type="project" value="InterPro"/>
</dbReference>
<evidence type="ECO:0000259" key="6">
    <source>
        <dbReference type="Pfam" id="PF02826"/>
    </source>
</evidence>
<feature type="domain" description="D-isomer specific 2-hydroxyacid dehydrogenase catalytic" evidence="5">
    <location>
        <begin position="18"/>
        <end position="309"/>
    </location>
</feature>
<reference evidence="7 8" key="1">
    <citation type="submission" date="2019-07" db="EMBL/GenBank/DDBJ databases">
        <authorList>
            <person name="Duangmal K."/>
            <person name="Teo W.F.A."/>
        </authorList>
    </citation>
    <scope>NUCLEOTIDE SEQUENCE [LARGE SCALE GENOMIC DNA]</scope>
    <source>
        <strain evidence="7 8">TBRC 6029</strain>
    </source>
</reference>
<evidence type="ECO:0000313" key="8">
    <source>
        <dbReference type="Proteomes" id="UP000320011"/>
    </source>
</evidence>
<protein>
    <submittedName>
        <fullName evidence="7">D-2-hydroxyacid dehydrogenase family protein</fullName>
    </submittedName>
</protein>
<feature type="domain" description="D-isomer specific 2-hydroxyacid dehydrogenase NAD-binding" evidence="6">
    <location>
        <begin position="110"/>
        <end position="282"/>
    </location>
</feature>
<evidence type="ECO:0000259" key="5">
    <source>
        <dbReference type="Pfam" id="PF00389"/>
    </source>
</evidence>
<evidence type="ECO:0000256" key="2">
    <source>
        <dbReference type="ARBA" id="ARBA00023002"/>
    </source>
</evidence>
<dbReference type="Pfam" id="PF00389">
    <property type="entry name" value="2-Hacid_dh"/>
    <property type="match status" value="1"/>
</dbReference>
<dbReference type="GO" id="GO:0016616">
    <property type="term" value="F:oxidoreductase activity, acting on the CH-OH group of donors, NAD or NADP as acceptor"/>
    <property type="evidence" value="ECO:0007669"/>
    <property type="project" value="InterPro"/>
</dbReference>
<dbReference type="InterPro" id="IPR006139">
    <property type="entry name" value="D-isomer_2_OHA_DH_cat_dom"/>
</dbReference>
<dbReference type="RefSeq" id="WP_144592522.1">
    <property type="nucleotide sequence ID" value="NZ_VJWX01000504.1"/>
</dbReference>
<dbReference type="SUPFAM" id="SSF52283">
    <property type="entry name" value="Formate/glycerate dehydrogenase catalytic domain-like"/>
    <property type="match status" value="1"/>
</dbReference>
<dbReference type="OrthoDB" id="117809at2"/>
<evidence type="ECO:0000313" key="7">
    <source>
        <dbReference type="EMBL" id="TVT26248.1"/>
    </source>
</evidence>
<dbReference type="PANTHER" id="PTHR42789">
    <property type="entry name" value="D-ISOMER SPECIFIC 2-HYDROXYACID DEHYDROGENASE FAMILY PROTEIN (AFU_ORTHOLOGUE AFUA_6G10090)"/>
    <property type="match status" value="1"/>
</dbReference>
<dbReference type="FunFam" id="3.40.50.720:FF:000203">
    <property type="entry name" value="D-3-phosphoglycerate dehydrogenase (SerA)"/>
    <property type="match status" value="1"/>
</dbReference>
<dbReference type="SUPFAM" id="SSF51735">
    <property type="entry name" value="NAD(P)-binding Rossmann-fold domains"/>
    <property type="match status" value="1"/>
</dbReference>
<keyword evidence="8" id="KW-1185">Reference proteome</keyword>
<name>A0A558APS4_9PSEU</name>
<keyword evidence="2 4" id="KW-0560">Oxidoreductase</keyword>
<dbReference type="InterPro" id="IPR050857">
    <property type="entry name" value="D-2-hydroxyacid_DH"/>
</dbReference>
<comment type="similarity">
    <text evidence="1 4">Belongs to the D-isomer specific 2-hydroxyacid dehydrogenase family.</text>
</comment>
<proteinExistence type="inferred from homology"/>
<dbReference type="EMBL" id="VJWX01000504">
    <property type="protein sequence ID" value="TVT26248.1"/>
    <property type="molecule type" value="Genomic_DNA"/>
</dbReference>
<dbReference type="Pfam" id="PF02826">
    <property type="entry name" value="2-Hacid_dh_C"/>
    <property type="match status" value="1"/>
</dbReference>
<evidence type="ECO:0000256" key="3">
    <source>
        <dbReference type="ARBA" id="ARBA00023027"/>
    </source>
</evidence>
<organism evidence="7 8">
    <name type="scientific">Amycolatopsis rhizosphaerae</name>
    <dbReference type="NCBI Taxonomy" id="2053003"/>
    <lineage>
        <taxon>Bacteria</taxon>
        <taxon>Bacillati</taxon>
        <taxon>Actinomycetota</taxon>
        <taxon>Actinomycetes</taxon>
        <taxon>Pseudonocardiales</taxon>
        <taxon>Pseudonocardiaceae</taxon>
        <taxon>Amycolatopsis</taxon>
    </lineage>
</organism>
<dbReference type="AlphaFoldDB" id="A0A558APS4"/>
<keyword evidence="3" id="KW-0520">NAD</keyword>
<dbReference type="InterPro" id="IPR006140">
    <property type="entry name" value="D-isomer_DH_NAD-bd"/>
</dbReference>
<accession>A0A558APS4</accession>
<dbReference type="Gene3D" id="3.40.50.720">
    <property type="entry name" value="NAD(P)-binding Rossmann-like Domain"/>
    <property type="match status" value="2"/>
</dbReference>
<dbReference type="PROSITE" id="PS00671">
    <property type="entry name" value="D_2_HYDROXYACID_DH_3"/>
    <property type="match status" value="1"/>
</dbReference>